<evidence type="ECO:0000256" key="1">
    <source>
        <dbReference type="SAM" id="SignalP"/>
    </source>
</evidence>
<accession>A0A4R8XN62</accession>
<proteinExistence type="predicted"/>
<evidence type="ECO:0000313" key="2">
    <source>
        <dbReference type="EMBL" id="TFC77420.1"/>
    </source>
</evidence>
<dbReference type="EMBL" id="SOGN01000058">
    <property type="protein sequence ID" value="TFC77420.1"/>
    <property type="molecule type" value="Genomic_DNA"/>
</dbReference>
<dbReference type="RefSeq" id="WP_134370954.1">
    <property type="nucleotide sequence ID" value="NZ_SOGN01000058.1"/>
</dbReference>
<dbReference type="OrthoDB" id="6011528at2"/>
<feature type="chain" id="PRO_5039136082" description="Thioester domain-containing protein" evidence="1">
    <location>
        <begin position="24"/>
        <end position="143"/>
    </location>
</feature>
<evidence type="ECO:0008006" key="4">
    <source>
        <dbReference type="Google" id="ProtNLM"/>
    </source>
</evidence>
<keyword evidence="1" id="KW-0732">Signal</keyword>
<dbReference type="Proteomes" id="UP000298433">
    <property type="component" value="Unassembled WGS sequence"/>
</dbReference>
<organism evidence="2 3">
    <name type="scientific">Cryobacterium cheniae</name>
    <dbReference type="NCBI Taxonomy" id="1259262"/>
    <lineage>
        <taxon>Bacteria</taxon>
        <taxon>Bacillati</taxon>
        <taxon>Actinomycetota</taxon>
        <taxon>Actinomycetes</taxon>
        <taxon>Micrococcales</taxon>
        <taxon>Microbacteriaceae</taxon>
        <taxon>Cryobacterium</taxon>
    </lineage>
</organism>
<reference evidence="2 3" key="1">
    <citation type="submission" date="2019-03" db="EMBL/GenBank/DDBJ databases">
        <title>Genomics of glacier-inhabiting Cryobacterium strains.</title>
        <authorList>
            <person name="Liu Q."/>
            <person name="Xin Y.-H."/>
        </authorList>
    </citation>
    <scope>NUCLEOTIDE SEQUENCE [LARGE SCALE GENOMIC DNA]</scope>
    <source>
        <strain evidence="2 3">TMT2-48-2</strain>
    </source>
</reference>
<sequence>MNGRITSGIVAAILVATGIVAVAAPAQANATCTYTIGFYKNKGAALVPTGMFYDSGLTRAHILSSPSLGNEYTIAAKQFIAAGLNGTPGETGFNVPGVSAEVAAAYHTLEWYFEGTPTSREAVLAAATVLDEYNNGLRDLPHC</sequence>
<keyword evidence="3" id="KW-1185">Reference proteome</keyword>
<dbReference type="AlphaFoldDB" id="A0A4R8XN62"/>
<feature type="signal peptide" evidence="1">
    <location>
        <begin position="1"/>
        <end position="23"/>
    </location>
</feature>
<protein>
    <recommendedName>
        <fullName evidence="4">Thioester domain-containing protein</fullName>
    </recommendedName>
</protein>
<name>A0A4R8XN62_9MICO</name>
<evidence type="ECO:0000313" key="3">
    <source>
        <dbReference type="Proteomes" id="UP000298433"/>
    </source>
</evidence>
<comment type="caution">
    <text evidence="2">The sequence shown here is derived from an EMBL/GenBank/DDBJ whole genome shotgun (WGS) entry which is preliminary data.</text>
</comment>
<gene>
    <name evidence="2" type="ORF">E3T23_13295</name>
</gene>